<dbReference type="AlphaFoldDB" id="D2R7A0"/>
<proteinExistence type="predicted"/>
<accession>D2R7A0</accession>
<dbReference type="EMBL" id="CP001848">
    <property type="protein sequence ID" value="ADB15596.1"/>
    <property type="molecule type" value="Genomic_DNA"/>
</dbReference>
<dbReference type="KEGG" id="psl:Psta_0911"/>
<sequence>MGLLQKLRDSFFPPRSRQPSQLTGIDPITPSLAELPTFTLATADAMRFDAQVRIGLGARNGLLMGAEVTVSGDQDDVVEWVRGEWSRLWSTYAPQLLRAKLYGFQASEVVYRRATGGRFAGFVEVDQLIERPAREIRIVMRGHEPAGFVWRDGDQEVTLLAPRGLLVTFDSESGHPYGCSLLARAYPAWYEKWMEGGAKRSLRLRMMKDSYIGDIFWYPADQAVQLADGTQVSWRDVGRQLIEARQTGGALTLPLVRDQHGNRLTDYTPPRDTGGATQIFDWKKDLDLEIWKALEVPPEIIQAASTGSGYSGRWIPFMVALSAVQVEFSELLRCVDRDVLRPLAHLNFGARPTYEIRPRLLIDTYNERMGAKQTTPTAAPF</sequence>
<dbReference type="Pfam" id="PF06074">
    <property type="entry name" value="Portal_Mu"/>
    <property type="match status" value="1"/>
</dbReference>
<evidence type="ECO:0008006" key="3">
    <source>
        <dbReference type="Google" id="ProtNLM"/>
    </source>
</evidence>
<dbReference type="Proteomes" id="UP000001887">
    <property type="component" value="Chromosome"/>
</dbReference>
<dbReference type="HOGENOM" id="CLU_725327_0_0_0"/>
<organism evidence="1 2">
    <name type="scientific">Pirellula staleyi (strain ATCC 27377 / DSM 6068 / ICPB 4128)</name>
    <name type="common">Pirella staleyi</name>
    <dbReference type="NCBI Taxonomy" id="530564"/>
    <lineage>
        <taxon>Bacteria</taxon>
        <taxon>Pseudomonadati</taxon>
        <taxon>Planctomycetota</taxon>
        <taxon>Planctomycetia</taxon>
        <taxon>Pirellulales</taxon>
        <taxon>Pirellulaceae</taxon>
        <taxon>Pirellula</taxon>
    </lineage>
</organism>
<reference evidence="1 2" key="1">
    <citation type="journal article" date="2009" name="Stand. Genomic Sci.">
        <title>Complete genome sequence of Pirellula staleyi type strain (ATCC 27377).</title>
        <authorList>
            <person name="Clum A."/>
            <person name="Tindall B.J."/>
            <person name="Sikorski J."/>
            <person name="Ivanova N."/>
            <person name="Mavrommatis K."/>
            <person name="Lucas S."/>
            <person name="Glavina del Rio T."/>
            <person name="Nolan M."/>
            <person name="Chen F."/>
            <person name="Tice H."/>
            <person name="Pitluck S."/>
            <person name="Cheng J.F."/>
            <person name="Chertkov O."/>
            <person name="Brettin T."/>
            <person name="Han C."/>
            <person name="Detter J.C."/>
            <person name="Kuske C."/>
            <person name="Bruce D."/>
            <person name="Goodwin L."/>
            <person name="Ovchinikova G."/>
            <person name="Pati A."/>
            <person name="Mikhailova N."/>
            <person name="Chen A."/>
            <person name="Palaniappan K."/>
            <person name="Land M."/>
            <person name="Hauser L."/>
            <person name="Chang Y.J."/>
            <person name="Jeffries C.D."/>
            <person name="Chain P."/>
            <person name="Rohde M."/>
            <person name="Goker M."/>
            <person name="Bristow J."/>
            <person name="Eisen J.A."/>
            <person name="Markowitz V."/>
            <person name="Hugenholtz P."/>
            <person name="Kyrpides N.C."/>
            <person name="Klenk H.P."/>
            <person name="Lapidus A."/>
        </authorList>
    </citation>
    <scope>NUCLEOTIDE SEQUENCE [LARGE SCALE GENOMIC DNA]</scope>
    <source>
        <strain evidence="2">ATCC 27377 / DSM 6068 / ICPB 4128</strain>
    </source>
</reference>
<protein>
    <recommendedName>
        <fullName evidence="3">Phage portal protein</fullName>
    </recommendedName>
</protein>
<evidence type="ECO:0000313" key="1">
    <source>
        <dbReference type="EMBL" id="ADB15596.1"/>
    </source>
</evidence>
<dbReference type="STRING" id="530564.Psta_0911"/>
<dbReference type="eggNOG" id="ENOG503421M">
    <property type="taxonomic scope" value="Bacteria"/>
</dbReference>
<evidence type="ECO:0000313" key="2">
    <source>
        <dbReference type="Proteomes" id="UP000001887"/>
    </source>
</evidence>
<keyword evidence="2" id="KW-1185">Reference proteome</keyword>
<dbReference type="InterPro" id="IPR009279">
    <property type="entry name" value="Portal_Mu"/>
</dbReference>
<gene>
    <name evidence="1" type="ordered locus">Psta_0911</name>
</gene>
<name>D2R7A0_PIRSD</name>
<dbReference type="OrthoDB" id="255426at2"/>